<organism evidence="7 8">
    <name type="scientific">Actinomycetospora succinea</name>
    <dbReference type="NCBI Taxonomy" id="663603"/>
    <lineage>
        <taxon>Bacteria</taxon>
        <taxon>Bacillati</taxon>
        <taxon>Actinomycetota</taxon>
        <taxon>Actinomycetes</taxon>
        <taxon>Pseudonocardiales</taxon>
        <taxon>Pseudonocardiaceae</taxon>
        <taxon>Actinomycetospora</taxon>
    </lineage>
</organism>
<dbReference type="PROSITE" id="PS51898">
    <property type="entry name" value="TYR_RECOMBINASE"/>
    <property type="match status" value="1"/>
</dbReference>
<evidence type="ECO:0000259" key="6">
    <source>
        <dbReference type="PROSITE" id="PS51900"/>
    </source>
</evidence>
<dbReference type="CDD" id="cd01189">
    <property type="entry name" value="INT_ICEBs1_C_like"/>
    <property type="match status" value="1"/>
</dbReference>
<feature type="domain" description="Core-binding (CB)" evidence="6">
    <location>
        <begin position="67"/>
        <end position="149"/>
    </location>
</feature>
<sequence>MSRNQNGEGSVWPRSDGRWSGAAYVRTHTGRIERRYVYGKTEKDALAKLIKLQEKDAQGVPAGPTKYTLADFLAEWLEHMRHHVRPQTWTGYENNVRLHLVPRLGKKKLTALTVRDVRLMVDKLRAEGVSKRGVQWIHSTLRVALEHAVREELVTRNVARSVRVERPEAGTTAEPFTPDEARRFLVAVKDHRLYALWATTLMLGLRRSEACGLHWSDVDLDKGTLRIRRSLQRVQGELRELPTKTRRSTRTVPLPGFLVRVLTDHRARQAKERADAGRLRWADSDYLFASTVGGPLEPRNVSRAFDELTAAHGFRRVRLHDLRHTCVSLLLSLGVHPRVVMEIVGHSAIEMTMNVYGHITLDTQREALGRLDAQLDLDDPSED</sequence>
<evidence type="ECO:0000313" key="8">
    <source>
        <dbReference type="Proteomes" id="UP000295705"/>
    </source>
</evidence>
<gene>
    <name evidence="7" type="ORF">EV188_102516</name>
</gene>
<dbReference type="AlphaFoldDB" id="A0A4R6VSH0"/>
<dbReference type="RefSeq" id="WP_133825870.1">
    <property type="nucleotide sequence ID" value="NZ_BAABHR010000048.1"/>
</dbReference>
<comment type="caution">
    <text evidence="7">The sequence shown here is derived from an EMBL/GenBank/DDBJ whole genome shotgun (WGS) entry which is preliminary data.</text>
</comment>
<proteinExistence type="predicted"/>
<dbReference type="InterPro" id="IPR010998">
    <property type="entry name" value="Integrase_recombinase_N"/>
</dbReference>
<keyword evidence="2 4" id="KW-0238">DNA-binding</keyword>
<protein>
    <submittedName>
        <fullName evidence="7">Site-specific recombinase XerC</fullName>
    </submittedName>
</protein>
<keyword evidence="1" id="KW-0229">DNA integration</keyword>
<dbReference type="Proteomes" id="UP000295705">
    <property type="component" value="Unassembled WGS sequence"/>
</dbReference>
<dbReference type="InterPro" id="IPR011010">
    <property type="entry name" value="DNA_brk_join_enz"/>
</dbReference>
<evidence type="ECO:0000313" key="7">
    <source>
        <dbReference type="EMBL" id="TDQ62860.1"/>
    </source>
</evidence>
<dbReference type="Pfam" id="PF00589">
    <property type="entry name" value="Phage_integrase"/>
    <property type="match status" value="1"/>
</dbReference>
<reference evidence="7 8" key="1">
    <citation type="submission" date="2019-03" db="EMBL/GenBank/DDBJ databases">
        <title>Genomic Encyclopedia of Type Strains, Phase IV (KMG-IV): sequencing the most valuable type-strain genomes for metagenomic binning, comparative biology and taxonomic classification.</title>
        <authorList>
            <person name="Goeker M."/>
        </authorList>
    </citation>
    <scope>NUCLEOTIDE SEQUENCE [LARGE SCALE GENOMIC DNA]</scope>
    <source>
        <strain evidence="7 8">DSM 45775</strain>
    </source>
</reference>
<dbReference type="InterPro" id="IPR044068">
    <property type="entry name" value="CB"/>
</dbReference>
<dbReference type="EMBL" id="SNYO01000002">
    <property type="protein sequence ID" value="TDQ62860.1"/>
    <property type="molecule type" value="Genomic_DNA"/>
</dbReference>
<feature type="domain" description="Tyr recombinase" evidence="5">
    <location>
        <begin position="171"/>
        <end position="369"/>
    </location>
</feature>
<dbReference type="GO" id="GO:0006310">
    <property type="term" value="P:DNA recombination"/>
    <property type="evidence" value="ECO:0007669"/>
    <property type="project" value="UniProtKB-KW"/>
</dbReference>
<dbReference type="PROSITE" id="PS51900">
    <property type="entry name" value="CB"/>
    <property type="match status" value="1"/>
</dbReference>
<evidence type="ECO:0000256" key="4">
    <source>
        <dbReference type="PROSITE-ProRule" id="PRU01248"/>
    </source>
</evidence>
<dbReference type="InterPro" id="IPR002104">
    <property type="entry name" value="Integrase_catalytic"/>
</dbReference>
<dbReference type="Pfam" id="PF14659">
    <property type="entry name" value="Phage_int_SAM_3"/>
    <property type="match status" value="1"/>
</dbReference>
<dbReference type="Gene3D" id="1.10.150.130">
    <property type="match status" value="1"/>
</dbReference>
<dbReference type="PANTHER" id="PTHR30349:SF91">
    <property type="entry name" value="INTA PROTEIN"/>
    <property type="match status" value="1"/>
</dbReference>
<evidence type="ECO:0000259" key="5">
    <source>
        <dbReference type="PROSITE" id="PS51898"/>
    </source>
</evidence>
<dbReference type="GO" id="GO:0003677">
    <property type="term" value="F:DNA binding"/>
    <property type="evidence" value="ECO:0007669"/>
    <property type="project" value="UniProtKB-UniRule"/>
</dbReference>
<dbReference type="InterPro" id="IPR013762">
    <property type="entry name" value="Integrase-like_cat_sf"/>
</dbReference>
<dbReference type="GO" id="GO:0015074">
    <property type="term" value="P:DNA integration"/>
    <property type="evidence" value="ECO:0007669"/>
    <property type="project" value="UniProtKB-KW"/>
</dbReference>
<dbReference type="OrthoDB" id="3175606at2"/>
<evidence type="ECO:0000256" key="3">
    <source>
        <dbReference type="ARBA" id="ARBA00023172"/>
    </source>
</evidence>
<dbReference type="InterPro" id="IPR050090">
    <property type="entry name" value="Tyrosine_recombinase_XerCD"/>
</dbReference>
<evidence type="ECO:0000256" key="2">
    <source>
        <dbReference type="ARBA" id="ARBA00023125"/>
    </source>
</evidence>
<dbReference type="SUPFAM" id="SSF56349">
    <property type="entry name" value="DNA breaking-rejoining enzymes"/>
    <property type="match status" value="1"/>
</dbReference>
<keyword evidence="8" id="KW-1185">Reference proteome</keyword>
<keyword evidence="3" id="KW-0233">DNA recombination</keyword>
<name>A0A4R6VSH0_9PSEU</name>
<dbReference type="Gene3D" id="1.10.443.10">
    <property type="entry name" value="Intergrase catalytic core"/>
    <property type="match status" value="1"/>
</dbReference>
<evidence type="ECO:0000256" key="1">
    <source>
        <dbReference type="ARBA" id="ARBA00022908"/>
    </source>
</evidence>
<dbReference type="PANTHER" id="PTHR30349">
    <property type="entry name" value="PHAGE INTEGRASE-RELATED"/>
    <property type="match status" value="1"/>
</dbReference>
<accession>A0A4R6VSH0</accession>
<dbReference type="InterPro" id="IPR004107">
    <property type="entry name" value="Integrase_SAM-like_N"/>
</dbReference>